<dbReference type="EMBL" id="MFAB01000028">
    <property type="protein sequence ID" value="OGD68394.1"/>
    <property type="molecule type" value="Genomic_DNA"/>
</dbReference>
<evidence type="ECO:0008006" key="3">
    <source>
        <dbReference type="Google" id="ProtNLM"/>
    </source>
</evidence>
<evidence type="ECO:0000313" key="1">
    <source>
        <dbReference type="EMBL" id="OGD68394.1"/>
    </source>
</evidence>
<proteinExistence type="predicted"/>
<comment type="caution">
    <text evidence="1">The sequence shown here is derived from an EMBL/GenBank/DDBJ whole genome shotgun (WGS) entry which is preliminary data.</text>
</comment>
<accession>A0A1F5EMD4</accession>
<reference evidence="1 2" key="1">
    <citation type="journal article" date="2016" name="Nat. Commun.">
        <title>Thousands of microbial genomes shed light on interconnected biogeochemical processes in an aquifer system.</title>
        <authorList>
            <person name="Anantharaman K."/>
            <person name="Brown C.T."/>
            <person name="Hug L.A."/>
            <person name="Sharon I."/>
            <person name="Castelle C.J."/>
            <person name="Probst A.J."/>
            <person name="Thomas B.C."/>
            <person name="Singh A."/>
            <person name="Wilkins M.J."/>
            <person name="Karaoz U."/>
            <person name="Brodie E.L."/>
            <person name="Williams K.H."/>
            <person name="Hubbard S.S."/>
            <person name="Banfield J.F."/>
        </authorList>
    </citation>
    <scope>NUCLEOTIDE SEQUENCE [LARGE SCALE GENOMIC DNA]</scope>
</reference>
<dbReference type="AlphaFoldDB" id="A0A1F5EMD4"/>
<dbReference type="STRING" id="1797579.A2996_02385"/>
<dbReference type="Proteomes" id="UP000176865">
    <property type="component" value="Unassembled WGS sequence"/>
</dbReference>
<sequence length="212" mass="25019">MDKNRGENCVEVLTDARNPETGEIKEFSNLCDIPKGWDVLETDREQFERNNQSWTRYRNDDLGVRFEYRLDPDGYILIDSRSEWVNENKDVVESLHLFNKKEYKELLASDIPREYPPSISVLIFKNSKNYSVKEWIEKEKMISNIEFAVSEIEEIDFSGSPAVKYKISGLYENEILVVLNNGLIYYIDGAYLQEDSQIRKDFVEMLNYFSLY</sequence>
<protein>
    <recommendedName>
        <fullName evidence="3">PsbP C-terminal domain-containing protein</fullName>
    </recommendedName>
</protein>
<evidence type="ECO:0000313" key="2">
    <source>
        <dbReference type="Proteomes" id="UP000176865"/>
    </source>
</evidence>
<organism evidence="1 2">
    <name type="scientific">Candidatus Campbellbacteria bacterium RIFCSPLOWO2_01_FULL_34_15</name>
    <dbReference type="NCBI Taxonomy" id="1797579"/>
    <lineage>
        <taxon>Bacteria</taxon>
        <taxon>Candidatus Campbelliibacteriota</taxon>
    </lineage>
</organism>
<gene>
    <name evidence="1" type="ORF">A2996_02385</name>
</gene>
<name>A0A1F5EMD4_9BACT</name>